<sequence>MSIGAKGEEIIMFLIFFDESGKLDDDSTYSYYGAFGASQSTLKQIENDVKQVYQSLNTKSEMHFSKLKDDKYMNKYFHSLSKVLTYDDIYINIFIVNNNEAKLSAEKLRISISELRSLLYVKIPERLYYGMTRRLQDISSINIYVDENEEYAPLYEKIQDQMNAHAVYRKKGYKIEGVEPLDSETSIPLQVIDVFLGMVGFLIEENYFPQTRKLKPGVSKQIQSELIYRLLTENDYLKKLQEKVTLYKWEGDNEELDKLPFSNFISRFLVYKTQFDIQEMNRLQKILLENENIEDTKQLRKLLGYGNSQVRTFLGYKNEIEGRGRNYKFI</sequence>
<comment type="caution">
    <text evidence="1">The sequence shown here is derived from an EMBL/GenBank/DDBJ whole genome shotgun (WGS) entry which is preliminary data.</text>
</comment>
<reference evidence="1 2" key="1">
    <citation type="submission" date="2018-07" db="EMBL/GenBank/DDBJ databases">
        <title>Lottiidibacillus patelloidae gen. nov., sp. nov., isolated from the intestinal tract of a marine limpet and the reclassification of B. taeanensis BH030017T, B. algicola KMM 3737T and B. hwajinpoensis SW-72T as genus Lottiidibacillus.</title>
        <authorList>
            <person name="Liu R."/>
            <person name="Huang Z."/>
        </authorList>
    </citation>
    <scope>NUCLEOTIDE SEQUENCE [LARGE SCALE GENOMIC DNA]</scope>
    <source>
        <strain evidence="1 2">BH030017</strain>
    </source>
</reference>
<dbReference type="EMBL" id="QOCW01000037">
    <property type="protein sequence ID" value="RBW67445.1"/>
    <property type="molecule type" value="Genomic_DNA"/>
</dbReference>
<evidence type="ECO:0008006" key="3">
    <source>
        <dbReference type="Google" id="ProtNLM"/>
    </source>
</evidence>
<accession>A0A366XQQ2</accession>
<organism evidence="1 2">
    <name type="scientific">Bacillus taeanensis</name>
    <dbReference type="NCBI Taxonomy" id="273032"/>
    <lineage>
        <taxon>Bacteria</taxon>
        <taxon>Bacillati</taxon>
        <taxon>Bacillota</taxon>
        <taxon>Bacilli</taxon>
        <taxon>Bacillales</taxon>
        <taxon>Bacillaceae</taxon>
        <taxon>Bacillus</taxon>
    </lineage>
</organism>
<proteinExistence type="predicted"/>
<dbReference type="OrthoDB" id="2567918at2"/>
<dbReference type="AlphaFoldDB" id="A0A366XQQ2"/>
<protein>
    <recommendedName>
        <fullName evidence="3">DUF3800 domain-containing protein</fullName>
    </recommendedName>
</protein>
<evidence type="ECO:0000313" key="2">
    <source>
        <dbReference type="Proteomes" id="UP000253314"/>
    </source>
</evidence>
<gene>
    <name evidence="1" type="ORF">DS031_22180</name>
</gene>
<dbReference type="Pfam" id="PF12686">
    <property type="entry name" value="DUF3800"/>
    <property type="match status" value="1"/>
</dbReference>
<name>A0A366XQQ2_9BACI</name>
<keyword evidence="2" id="KW-1185">Reference proteome</keyword>
<dbReference type="InterPro" id="IPR024524">
    <property type="entry name" value="DUF3800"/>
</dbReference>
<dbReference type="Proteomes" id="UP000253314">
    <property type="component" value="Unassembled WGS sequence"/>
</dbReference>
<evidence type="ECO:0000313" key="1">
    <source>
        <dbReference type="EMBL" id="RBW67445.1"/>
    </source>
</evidence>